<dbReference type="EMBL" id="VSRR010010119">
    <property type="protein sequence ID" value="MPC51352.1"/>
    <property type="molecule type" value="Genomic_DNA"/>
</dbReference>
<organism evidence="1 2">
    <name type="scientific">Portunus trituberculatus</name>
    <name type="common">Swimming crab</name>
    <name type="synonym">Neptunus trituberculatus</name>
    <dbReference type="NCBI Taxonomy" id="210409"/>
    <lineage>
        <taxon>Eukaryota</taxon>
        <taxon>Metazoa</taxon>
        <taxon>Ecdysozoa</taxon>
        <taxon>Arthropoda</taxon>
        <taxon>Crustacea</taxon>
        <taxon>Multicrustacea</taxon>
        <taxon>Malacostraca</taxon>
        <taxon>Eumalacostraca</taxon>
        <taxon>Eucarida</taxon>
        <taxon>Decapoda</taxon>
        <taxon>Pleocyemata</taxon>
        <taxon>Brachyura</taxon>
        <taxon>Eubrachyura</taxon>
        <taxon>Portunoidea</taxon>
        <taxon>Portunidae</taxon>
        <taxon>Portuninae</taxon>
        <taxon>Portunus</taxon>
    </lineage>
</organism>
<gene>
    <name evidence="1" type="ORF">E2C01_045195</name>
</gene>
<dbReference type="Proteomes" id="UP000324222">
    <property type="component" value="Unassembled WGS sequence"/>
</dbReference>
<proteinExistence type="predicted"/>
<keyword evidence="2" id="KW-1185">Reference proteome</keyword>
<reference evidence="1 2" key="1">
    <citation type="submission" date="2019-05" db="EMBL/GenBank/DDBJ databases">
        <title>Another draft genome of Portunus trituberculatus and its Hox gene families provides insights of decapod evolution.</title>
        <authorList>
            <person name="Jeong J.-H."/>
            <person name="Song I."/>
            <person name="Kim S."/>
            <person name="Choi T."/>
            <person name="Kim D."/>
            <person name="Ryu S."/>
            <person name="Kim W."/>
        </authorList>
    </citation>
    <scope>NUCLEOTIDE SEQUENCE [LARGE SCALE GENOMIC DNA]</scope>
    <source>
        <tissue evidence="1">Muscle</tissue>
    </source>
</reference>
<evidence type="ECO:0000313" key="2">
    <source>
        <dbReference type="Proteomes" id="UP000324222"/>
    </source>
</evidence>
<dbReference type="AlphaFoldDB" id="A0A5B7FXN2"/>
<comment type="caution">
    <text evidence="1">The sequence shown here is derived from an EMBL/GenBank/DDBJ whole genome shotgun (WGS) entry which is preliminary data.</text>
</comment>
<protein>
    <submittedName>
        <fullName evidence="1">Uncharacterized protein</fullName>
    </submittedName>
</protein>
<accession>A0A5B7FXN2</accession>
<name>A0A5B7FXN2_PORTR</name>
<sequence length="87" mass="9778">MVSLQPLHNTLNITRDCFLHGSHVFPCDLQYVSVVPQPLCVMLVELYQQHGSIPRRCFHTYTSPCQVVLGRASSRKGKAGQGQQKIQ</sequence>
<evidence type="ECO:0000313" key="1">
    <source>
        <dbReference type="EMBL" id="MPC51352.1"/>
    </source>
</evidence>